<feature type="chain" id="PRO_5017412863" description="Sur7 protein" evidence="2">
    <location>
        <begin position="20"/>
        <end position="311"/>
    </location>
</feature>
<feature type="transmembrane region" description="Helical" evidence="1">
    <location>
        <begin position="270"/>
        <end position="296"/>
    </location>
</feature>
<dbReference type="GO" id="GO:0031505">
    <property type="term" value="P:fungal-type cell wall organization"/>
    <property type="evidence" value="ECO:0007669"/>
    <property type="project" value="TreeGrafter"/>
</dbReference>
<evidence type="ECO:0000256" key="2">
    <source>
        <dbReference type="SAM" id="SignalP"/>
    </source>
</evidence>
<dbReference type="Proteomes" id="UP000266272">
    <property type="component" value="Unassembled WGS sequence"/>
</dbReference>
<protein>
    <recommendedName>
        <fullName evidence="5">Sur7 protein</fullName>
    </recommendedName>
</protein>
<name>A0A395NHD6_TRIAR</name>
<dbReference type="PANTHER" id="PTHR28019">
    <property type="entry name" value="CELL MEMBRANE PROTEIN YLR413W-RELATED"/>
    <property type="match status" value="1"/>
</dbReference>
<feature type="signal peptide" evidence="2">
    <location>
        <begin position="1"/>
        <end position="19"/>
    </location>
</feature>
<dbReference type="InterPro" id="IPR052413">
    <property type="entry name" value="SUR7_domain"/>
</dbReference>
<evidence type="ECO:0008006" key="5">
    <source>
        <dbReference type="Google" id="ProtNLM"/>
    </source>
</evidence>
<feature type="transmembrane region" description="Helical" evidence="1">
    <location>
        <begin position="226"/>
        <end position="250"/>
    </location>
</feature>
<dbReference type="GO" id="GO:0005886">
    <property type="term" value="C:plasma membrane"/>
    <property type="evidence" value="ECO:0007669"/>
    <property type="project" value="InterPro"/>
</dbReference>
<evidence type="ECO:0000256" key="1">
    <source>
        <dbReference type="SAM" id="Phobius"/>
    </source>
</evidence>
<proteinExistence type="predicted"/>
<dbReference type="EMBL" id="PXOA01000458">
    <property type="protein sequence ID" value="RFU75213.1"/>
    <property type="molecule type" value="Genomic_DNA"/>
</dbReference>
<keyword evidence="1" id="KW-0472">Membrane</keyword>
<keyword evidence="4" id="KW-1185">Reference proteome</keyword>
<feature type="transmembrane region" description="Helical" evidence="1">
    <location>
        <begin position="186"/>
        <end position="214"/>
    </location>
</feature>
<dbReference type="Pfam" id="PF06687">
    <property type="entry name" value="SUR7"/>
    <property type="match status" value="1"/>
</dbReference>
<dbReference type="PANTHER" id="PTHR28019:SF7">
    <property type="entry name" value="SUR7 PROTEIN"/>
    <property type="match status" value="1"/>
</dbReference>
<sequence length="311" mass="34130">MRFVVLIPLILSFIAFVLTNLALFAGHQQGFMEDYAVIRLNTSMLGQDMFQGDDKSDSSDDSDDNDDDDGFFDKLKDKVHDLGDDAKGKLSDLTGDLIDDIADELGISDWYSIHIMNACQGGFGANATTTHFILNVTNCTQSSPSNRFNLTEVLDQELSLGPFDISLADINWPDSIQDKIGDLNKALLALFVFYVLGVAFSGLSMLACIPAFLLQDKKIILLANTALASLAAATITLGSIIVTAASSIAVNAINKAGGKVSLVAYKGTKFYAITWISAIFMMLSTLFWVGKLAMLWRKEKKERERYSKERF</sequence>
<organism evidence="3 4">
    <name type="scientific">Trichoderma arundinaceum</name>
    <dbReference type="NCBI Taxonomy" id="490622"/>
    <lineage>
        <taxon>Eukaryota</taxon>
        <taxon>Fungi</taxon>
        <taxon>Dikarya</taxon>
        <taxon>Ascomycota</taxon>
        <taxon>Pezizomycotina</taxon>
        <taxon>Sordariomycetes</taxon>
        <taxon>Hypocreomycetidae</taxon>
        <taxon>Hypocreales</taxon>
        <taxon>Hypocreaceae</taxon>
        <taxon>Trichoderma</taxon>
    </lineage>
</organism>
<keyword evidence="2" id="KW-0732">Signal</keyword>
<gene>
    <name evidence="3" type="ORF">TARUN_7017</name>
</gene>
<reference evidence="3 4" key="1">
    <citation type="journal article" date="2018" name="PLoS Pathog.">
        <title>Evolution of structural diversity of trichothecenes, a family of toxins produced by plant pathogenic and entomopathogenic fungi.</title>
        <authorList>
            <person name="Proctor R.H."/>
            <person name="McCormick S.P."/>
            <person name="Kim H.S."/>
            <person name="Cardoza R.E."/>
            <person name="Stanley A.M."/>
            <person name="Lindo L."/>
            <person name="Kelly A."/>
            <person name="Brown D.W."/>
            <person name="Lee T."/>
            <person name="Vaughan M.M."/>
            <person name="Alexander N.J."/>
            <person name="Busman M."/>
            <person name="Gutierrez S."/>
        </authorList>
    </citation>
    <scope>NUCLEOTIDE SEQUENCE [LARGE SCALE GENOMIC DNA]</scope>
    <source>
        <strain evidence="3 4">IBT 40837</strain>
    </source>
</reference>
<evidence type="ECO:0000313" key="3">
    <source>
        <dbReference type="EMBL" id="RFU75213.1"/>
    </source>
</evidence>
<dbReference type="STRING" id="490622.A0A395NHD6"/>
<dbReference type="OrthoDB" id="4159154at2759"/>
<dbReference type="AlphaFoldDB" id="A0A395NHD6"/>
<dbReference type="GO" id="GO:0051285">
    <property type="term" value="C:cell cortex of cell tip"/>
    <property type="evidence" value="ECO:0007669"/>
    <property type="project" value="TreeGrafter"/>
</dbReference>
<keyword evidence="1" id="KW-0812">Transmembrane</keyword>
<comment type="caution">
    <text evidence="3">The sequence shown here is derived from an EMBL/GenBank/DDBJ whole genome shotgun (WGS) entry which is preliminary data.</text>
</comment>
<dbReference type="InterPro" id="IPR009571">
    <property type="entry name" value="SUR7/Rim9-like_fungi"/>
</dbReference>
<accession>A0A395NHD6</accession>
<evidence type="ECO:0000313" key="4">
    <source>
        <dbReference type="Proteomes" id="UP000266272"/>
    </source>
</evidence>
<keyword evidence="1" id="KW-1133">Transmembrane helix</keyword>